<keyword evidence="1" id="KW-0812">Transmembrane</keyword>
<keyword evidence="3" id="KW-1185">Reference proteome</keyword>
<dbReference type="EMBL" id="CAACVS010000506">
    <property type="protein sequence ID" value="VEU43017.1"/>
    <property type="molecule type" value="Genomic_DNA"/>
</dbReference>
<keyword evidence="1" id="KW-1133">Transmembrane helix</keyword>
<dbReference type="Proteomes" id="UP000291116">
    <property type="component" value="Unassembled WGS sequence"/>
</dbReference>
<protein>
    <submittedName>
        <fullName evidence="2">Uncharacterized protein</fullName>
    </submittedName>
</protein>
<sequence length="203" mass="23414">MCGMRRTRRTESHDQYLARSLNDGHPSGFRFLKFEEVAQCIPEVNDVNFCGIFTGIVYVYGKHQNEEEIFQAVMPYIDHVFETTNPRGLHSELAMISRVDEFSSTASFDISQTPTENQVKHISRGELSGLDTLLIIVSGLIFLSILYYFYIQWDERRRYPDHKVASNSLNVRSGDDYIEDEYGANEVEFDQYQDNVQSNGILS</sequence>
<organism evidence="2 3">
    <name type="scientific">Pseudo-nitzschia multistriata</name>
    <dbReference type="NCBI Taxonomy" id="183589"/>
    <lineage>
        <taxon>Eukaryota</taxon>
        <taxon>Sar</taxon>
        <taxon>Stramenopiles</taxon>
        <taxon>Ochrophyta</taxon>
        <taxon>Bacillariophyta</taxon>
        <taxon>Bacillariophyceae</taxon>
        <taxon>Bacillariophycidae</taxon>
        <taxon>Bacillariales</taxon>
        <taxon>Bacillariaceae</taxon>
        <taxon>Pseudo-nitzschia</taxon>
    </lineage>
</organism>
<evidence type="ECO:0000313" key="3">
    <source>
        <dbReference type="Proteomes" id="UP000291116"/>
    </source>
</evidence>
<accession>A0A448ZLV9</accession>
<keyword evidence="1" id="KW-0472">Membrane</keyword>
<feature type="transmembrane region" description="Helical" evidence="1">
    <location>
        <begin position="130"/>
        <end position="150"/>
    </location>
</feature>
<gene>
    <name evidence="2" type="ORF">PSNMU_V1.4_AUG-EV-PASAV3_0100200</name>
</gene>
<name>A0A448ZLV9_9STRA</name>
<evidence type="ECO:0000256" key="1">
    <source>
        <dbReference type="SAM" id="Phobius"/>
    </source>
</evidence>
<dbReference type="OrthoDB" id="51795at2759"/>
<reference evidence="2 3" key="1">
    <citation type="submission" date="2019-01" db="EMBL/GenBank/DDBJ databases">
        <authorList>
            <person name="Ferrante I. M."/>
        </authorList>
    </citation>
    <scope>NUCLEOTIDE SEQUENCE [LARGE SCALE GENOMIC DNA]</scope>
    <source>
        <strain evidence="2 3">B856</strain>
    </source>
</reference>
<proteinExistence type="predicted"/>
<evidence type="ECO:0000313" key="2">
    <source>
        <dbReference type="EMBL" id="VEU43017.1"/>
    </source>
</evidence>
<dbReference type="AlphaFoldDB" id="A0A448ZLV9"/>